<evidence type="ECO:0000313" key="3">
    <source>
        <dbReference type="Proteomes" id="UP001578633"/>
    </source>
</evidence>
<dbReference type="RefSeq" id="XP_069310832.1">
    <property type="nucleotide sequence ID" value="XM_069447902.1"/>
</dbReference>
<feature type="compositionally biased region" description="Basic residues" evidence="1">
    <location>
        <begin position="1"/>
        <end position="16"/>
    </location>
</feature>
<name>A0ABR3UVZ3_9PLEO</name>
<feature type="region of interest" description="Disordered" evidence="1">
    <location>
        <begin position="129"/>
        <end position="158"/>
    </location>
</feature>
<comment type="caution">
    <text evidence="2">The sequence shown here is derived from an EMBL/GenBank/DDBJ whole genome shotgun (WGS) entry which is preliminary data.</text>
</comment>
<gene>
    <name evidence="2" type="ORF">ACET3X_000590</name>
</gene>
<dbReference type="Proteomes" id="UP001578633">
    <property type="component" value="Chromosome 1"/>
</dbReference>
<reference evidence="2 3" key="1">
    <citation type="submission" date="2024-09" db="EMBL/GenBank/DDBJ databases">
        <title>T2T genomes of carrot and Alternaria dauci and their utility for understanding host-pathogen interaction during carrot leaf blight disease.</title>
        <authorList>
            <person name="Liu W."/>
            <person name="Xu S."/>
            <person name="Ou C."/>
            <person name="Liu X."/>
            <person name="Zhuang F."/>
            <person name="Deng X.W."/>
        </authorList>
    </citation>
    <scope>NUCLEOTIDE SEQUENCE [LARGE SCALE GENOMIC DNA]</scope>
    <source>
        <strain evidence="2 3">A2016</strain>
    </source>
</reference>
<evidence type="ECO:0008006" key="4">
    <source>
        <dbReference type="Google" id="ProtNLM"/>
    </source>
</evidence>
<protein>
    <recommendedName>
        <fullName evidence="4">Clr5 domain-containing protein</fullName>
    </recommendedName>
</protein>
<feature type="compositionally biased region" description="Acidic residues" evidence="1">
    <location>
        <begin position="129"/>
        <end position="150"/>
    </location>
</feature>
<evidence type="ECO:0000313" key="2">
    <source>
        <dbReference type="EMBL" id="KAL1800248.1"/>
    </source>
</evidence>
<organism evidence="2 3">
    <name type="scientific">Alternaria dauci</name>
    <dbReference type="NCBI Taxonomy" id="48095"/>
    <lineage>
        <taxon>Eukaryota</taxon>
        <taxon>Fungi</taxon>
        <taxon>Dikarya</taxon>
        <taxon>Ascomycota</taxon>
        <taxon>Pezizomycotina</taxon>
        <taxon>Dothideomycetes</taxon>
        <taxon>Pleosporomycetidae</taxon>
        <taxon>Pleosporales</taxon>
        <taxon>Pleosporineae</taxon>
        <taxon>Pleosporaceae</taxon>
        <taxon>Alternaria</taxon>
        <taxon>Alternaria sect. Porri</taxon>
    </lineage>
</organism>
<feature type="region of interest" description="Disordered" evidence="1">
    <location>
        <begin position="200"/>
        <end position="220"/>
    </location>
</feature>
<proteinExistence type="predicted"/>
<keyword evidence="3" id="KW-1185">Reference proteome</keyword>
<feature type="compositionally biased region" description="Low complexity" evidence="1">
    <location>
        <begin position="25"/>
        <end position="34"/>
    </location>
</feature>
<dbReference type="GeneID" id="96080912"/>
<accession>A0ABR3UVZ3</accession>
<sequence>MKRPRMIRPIATKKPRTPALSHPGAANDTNTTATNTASLLQTRPWLRRPQQISEQDLWILHHRDNLIPGATGPQDWHVLAAEFNKRFEDELKKPLAYNTLSKRCGVARKTFLKTNPEYARVCVYPVPEAEAETEEESEDVEMTDSEESVDQTDSQEQGLWYPPNLDNTNMFHEHIPNLAQWQTIATPADSLEQETPSERASYSRVNTPIPGSFNPSTVQDNYIPPTTRAKFHLQHRTNKPVTFHFFDPHEEILMRDDPQYIDADILKFISPSYSRKALRSPESGVINLPEHTGPRTVNIFIQLVSPERAIELPTHYLWKAKAPVPGVFDRFGAIHVEKIAWTVDALLELLLLAQWMEVYWIIDMVIDRMHYLFTQQARYKALFAAIGKSPRGCDGVGGQQVLVGSQLPPVDNTFASIAPEDFDAETLTRFVKFFVETPVWRFVADMIYALGGEAEGGEWVTAISGDVQYAFSHVEKRYLDADTTRQDFCKRYHHHASGPNACYTSHPIHSANYIIDTLYASSYPQRENGLSDELASRGSLVDSIYSSIGVVSRLNNGNLTRPMVALEKMILEMETRLHEAKNAMWRALKASDEEEGEAATDEVRRAVLSMYSQTRCSVTDS</sequence>
<dbReference type="EMBL" id="JBHGVX010000001">
    <property type="protein sequence ID" value="KAL1800248.1"/>
    <property type="molecule type" value="Genomic_DNA"/>
</dbReference>
<feature type="region of interest" description="Disordered" evidence="1">
    <location>
        <begin position="1"/>
        <end position="34"/>
    </location>
</feature>
<evidence type="ECO:0000256" key="1">
    <source>
        <dbReference type="SAM" id="MobiDB-lite"/>
    </source>
</evidence>